<evidence type="ECO:0000256" key="1">
    <source>
        <dbReference type="SAM" id="MobiDB-lite"/>
    </source>
</evidence>
<sequence length="33" mass="4050">MRLIRYSKEKERSTDKAKHSRKLVRKTTLTKFI</sequence>
<reference evidence="2 3" key="1">
    <citation type="journal article" date="2005" name="Proc. Natl. Acad. Sci. U.S.A.">
        <title>The complete genomes and proteomes of 27 Staphylococcus aureus bacteriophages.</title>
        <authorList>
            <person name="Kwan T."/>
            <person name="Liu J."/>
            <person name="Dubow M."/>
            <person name="Gros P."/>
            <person name="Pelletier J."/>
        </authorList>
    </citation>
    <scope>NUCLEOTIDE SEQUENCE</scope>
</reference>
<dbReference type="EMBL" id="AY954968">
    <property type="protein sequence ID" value="AAX92082.1"/>
    <property type="molecule type" value="Genomic_DNA"/>
</dbReference>
<organism evidence="2 3">
    <name type="scientific">Staphylococcus phage X2</name>
    <dbReference type="NCBI Taxonomy" id="2908152"/>
    <lineage>
        <taxon>Viruses</taxon>
        <taxon>Duplodnaviria</taxon>
        <taxon>Heunggongvirae</taxon>
        <taxon>Uroviricota</taxon>
        <taxon>Caudoviricetes</taxon>
        <taxon>Azeredovirinae</taxon>
        <taxon>Phietavirus</taxon>
        <taxon>Phietavirus X2</taxon>
    </lineage>
</organism>
<dbReference type="RefSeq" id="YP_240844.1">
    <property type="nucleotide sequence ID" value="NC_007065.1"/>
</dbReference>
<accession>Q4ZA82</accession>
<dbReference type="KEGG" id="vg:5133900"/>
<keyword evidence="3" id="KW-1185">Reference proteome</keyword>
<dbReference type="Proteomes" id="UP000000973">
    <property type="component" value="Segment"/>
</dbReference>
<feature type="region of interest" description="Disordered" evidence="1">
    <location>
        <begin position="1"/>
        <end position="22"/>
    </location>
</feature>
<feature type="compositionally biased region" description="Basic and acidic residues" evidence="1">
    <location>
        <begin position="1"/>
        <end position="17"/>
    </location>
</feature>
<proteinExistence type="predicted"/>
<name>Q4ZA82_9CAUD</name>
<evidence type="ECO:0000313" key="2">
    <source>
        <dbReference type="EMBL" id="AAX92082.1"/>
    </source>
</evidence>
<protein>
    <submittedName>
        <fullName evidence="2">ORF207</fullName>
    </submittedName>
</protein>
<evidence type="ECO:0000313" key="3">
    <source>
        <dbReference type="Proteomes" id="UP000000973"/>
    </source>
</evidence>
<dbReference type="GeneID" id="5133900"/>